<accession>A0AB35MVH2</accession>
<evidence type="ECO:0000313" key="2">
    <source>
        <dbReference type="Proteomes" id="UP001177935"/>
    </source>
</evidence>
<sequence>MKKNGFTLMELIIVIVILGVLAVTAAPRFLNIQESAREAVLEGVAGAMEGVITQVTSKAIIVGLDPDATNPGDQSNYVIDFGIGSVEVDWGTLCPESEGESGDALNMLHFLTLSDDDSIISELGNRHTVVGFTQPFSQADLDRNNITDDALPSGCYVLYDSFGGRTSGDTCPVDGCECTVRVMNDEC</sequence>
<dbReference type="EMBL" id="JAUYVL010000002">
    <property type="protein sequence ID" value="MDP2500403.1"/>
    <property type="molecule type" value="Genomic_DNA"/>
</dbReference>
<name>A0AB35MVH2_VIBSP</name>
<organism evidence="1 2">
    <name type="scientific">Vibrio splendidus</name>
    <dbReference type="NCBI Taxonomy" id="29497"/>
    <lineage>
        <taxon>Bacteria</taxon>
        <taxon>Pseudomonadati</taxon>
        <taxon>Pseudomonadota</taxon>
        <taxon>Gammaproteobacteria</taxon>
        <taxon>Vibrionales</taxon>
        <taxon>Vibrionaceae</taxon>
        <taxon>Vibrio</taxon>
    </lineage>
</organism>
<dbReference type="AlphaFoldDB" id="A0AB35MVH2"/>
<proteinExistence type="predicted"/>
<dbReference type="SUPFAM" id="SSF54523">
    <property type="entry name" value="Pili subunits"/>
    <property type="match status" value="1"/>
</dbReference>
<dbReference type="RefSeq" id="WP_102534214.1">
    <property type="nucleotide sequence ID" value="NZ_CAWNTE010000088.1"/>
</dbReference>
<protein>
    <submittedName>
        <fullName evidence="1">Type II secretion system protein</fullName>
    </submittedName>
</protein>
<reference evidence="1" key="1">
    <citation type="submission" date="2023-07" db="EMBL/GenBank/DDBJ databases">
        <title>Genome content predicts the carbon catabolic preferences of heterotrophic bacteria.</title>
        <authorList>
            <person name="Gralka M."/>
        </authorList>
    </citation>
    <scope>NUCLEOTIDE SEQUENCE</scope>
    <source>
        <strain evidence="1">6E02</strain>
    </source>
</reference>
<dbReference type="Gene3D" id="3.30.700.10">
    <property type="entry name" value="Glycoprotein, Type 4 Pilin"/>
    <property type="match status" value="1"/>
</dbReference>
<dbReference type="Proteomes" id="UP001177935">
    <property type="component" value="Unassembled WGS sequence"/>
</dbReference>
<dbReference type="InterPro" id="IPR012902">
    <property type="entry name" value="N_methyl_site"/>
</dbReference>
<gene>
    <name evidence="1" type="ORF">Q8W42_06760</name>
</gene>
<evidence type="ECO:0000313" key="1">
    <source>
        <dbReference type="EMBL" id="MDP2500403.1"/>
    </source>
</evidence>
<dbReference type="Pfam" id="PF07963">
    <property type="entry name" value="N_methyl"/>
    <property type="match status" value="1"/>
</dbReference>
<dbReference type="NCBIfam" id="TIGR02532">
    <property type="entry name" value="IV_pilin_GFxxxE"/>
    <property type="match status" value="1"/>
</dbReference>
<dbReference type="InterPro" id="IPR045584">
    <property type="entry name" value="Pilin-like"/>
</dbReference>
<comment type="caution">
    <text evidence="1">The sequence shown here is derived from an EMBL/GenBank/DDBJ whole genome shotgun (WGS) entry which is preliminary data.</text>
</comment>